<evidence type="ECO:0000313" key="10">
    <source>
        <dbReference type="Proteomes" id="UP001551482"/>
    </source>
</evidence>
<feature type="domain" description="RNA polymerase sigma-70 region 4" evidence="8">
    <location>
        <begin position="142"/>
        <end position="189"/>
    </location>
</feature>
<dbReference type="Pfam" id="PF04545">
    <property type="entry name" value="Sigma70_r4"/>
    <property type="match status" value="1"/>
</dbReference>
<dbReference type="PANTHER" id="PTHR43133:SF62">
    <property type="entry name" value="RNA POLYMERASE SIGMA FACTOR SIGZ"/>
    <property type="match status" value="1"/>
</dbReference>
<comment type="caution">
    <text evidence="9">The sequence shown here is derived from an EMBL/GenBank/DDBJ whole genome shotgun (WGS) entry which is preliminary data.</text>
</comment>
<evidence type="ECO:0000256" key="1">
    <source>
        <dbReference type="ARBA" id="ARBA00010641"/>
    </source>
</evidence>
<gene>
    <name evidence="9" type="ORF">AB0C36_18740</name>
</gene>
<dbReference type="Proteomes" id="UP001551482">
    <property type="component" value="Unassembled WGS sequence"/>
</dbReference>
<comment type="similarity">
    <text evidence="1">Belongs to the sigma-70 factor family. ECF subfamily.</text>
</comment>
<evidence type="ECO:0000313" key="9">
    <source>
        <dbReference type="EMBL" id="MEU8135547.1"/>
    </source>
</evidence>
<organism evidence="9 10">
    <name type="scientific">Streptodolium elevatio</name>
    <dbReference type="NCBI Taxonomy" id="3157996"/>
    <lineage>
        <taxon>Bacteria</taxon>
        <taxon>Bacillati</taxon>
        <taxon>Actinomycetota</taxon>
        <taxon>Actinomycetes</taxon>
        <taxon>Kitasatosporales</taxon>
        <taxon>Streptomycetaceae</taxon>
        <taxon>Streptodolium</taxon>
    </lineage>
</organism>
<keyword evidence="4" id="KW-0238">DNA-binding</keyword>
<feature type="domain" description="RNA polymerase sigma-70 region 2" evidence="7">
    <location>
        <begin position="44"/>
        <end position="111"/>
    </location>
</feature>
<dbReference type="PANTHER" id="PTHR43133">
    <property type="entry name" value="RNA POLYMERASE ECF-TYPE SIGMA FACTO"/>
    <property type="match status" value="1"/>
</dbReference>
<dbReference type="InterPro" id="IPR013325">
    <property type="entry name" value="RNA_pol_sigma_r2"/>
</dbReference>
<dbReference type="NCBIfam" id="TIGR02937">
    <property type="entry name" value="sigma70-ECF"/>
    <property type="match status" value="1"/>
</dbReference>
<name>A0ABV3DK16_9ACTN</name>
<keyword evidence="5" id="KW-0804">Transcription</keyword>
<evidence type="ECO:0000256" key="6">
    <source>
        <dbReference type="SAM" id="MobiDB-lite"/>
    </source>
</evidence>
<evidence type="ECO:0000256" key="5">
    <source>
        <dbReference type="ARBA" id="ARBA00023163"/>
    </source>
</evidence>
<sequence length="200" mass="21899">MNTDTGFPGSAVLATRLSAVEHLDDSDVAKAFADGDKAAFAEVYRRWGAFVYTLCARTLGDRTEAEDVTQQVFVSAWRGRATYSPEAGSLPGWLVGIARHRVADACAARARRARPTDAEPVSDPEPSHDSGVVERVVVADELARLGQPQRRILQMAFFGDLTHKQIAERLGLPLGTVKSHIRRGLGRLRGRMEEVDDESQ</sequence>
<keyword evidence="2" id="KW-0805">Transcription regulation</keyword>
<accession>A0ABV3DK16</accession>
<dbReference type="InterPro" id="IPR014284">
    <property type="entry name" value="RNA_pol_sigma-70_dom"/>
</dbReference>
<evidence type="ECO:0000256" key="2">
    <source>
        <dbReference type="ARBA" id="ARBA00023015"/>
    </source>
</evidence>
<dbReference type="SUPFAM" id="SSF88659">
    <property type="entry name" value="Sigma3 and sigma4 domains of RNA polymerase sigma factors"/>
    <property type="match status" value="1"/>
</dbReference>
<dbReference type="EMBL" id="JBEZFP010000045">
    <property type="protein sequence ID" value="MEU8135547.1"/>
    <property type="molecule type" value="Genomic_DNA"/>
</dbReference>
<evidence type="ECO:0000259" key="7">
    <source>
        <dbReference type="Pfam" id="PF04542"/>
    </source>
</evidence>
<keyword evidence="3" id="KW-0731">Sigma factor</keyword>
<dbReference type="CDD" id="cd06171">
    <property type="entry name" value="Sigma70_r4"/>
    <property type="match status" value="1"/>
</dbReference>
<dbReference type="RefSeq" id="WP_358355385.1">
    <property type="nucleotide sequence ID" value="NZ_JBEZFP010000045.1"/>
</dbReference>
<evidence type="ECO:0000256" key="4">
    <source>
        <dbReference type="ARBA" id="ARBA00023125"/>
    </source>
</evidence>
<feature type="region of interest" description="Disordered" evidence="6">
    <location>
        <begin position="111"/>
        <end position="130"/>
    </location>
</feature>
<dbReference type="InterPro" id="IPR036388">
    <property type="entry name" value="WH-like_DNA-bd_sf"/>
</dbReference>
<dbReference type="InterPro" id="IPR039425">
    <property type="entry name" value="RNA_pol_sigma-70-like"/>
</dbReference>
<dbReference type="Gene3D" id="1.10.1740.10">
    <property type="match status" value="1"/>
</dbReference>
<dbReference type="SUPFAM" id="SSF88946">
    <property type="entry name" value="Sigma2 domain of RNA polymerase sigma factors"/>
    <property type="match status" value="1"/>
</dbReference>
<dbReference type="InterPro" id="IPR013324">
    <property type="entry name" value="RNA_pol_sigma_r3/r4-like"/>
</dbReference>
<evidence type="ECO:0000259" key="8">
    <source>
        <dbReference type="Pfam" id="PF04545"/>
    </source>
</evidence>
<dbReference type="Gene3D" id="1.10.10.10">
    <property type="entry name" value="Winged helix-like DNA-binding domain superfamily/Winged helix DNA-binding domain"/>
    <property type="match status" value="1"/>
</dbReference>
<dbReference type="InterPro" id="IPR007627">
    <property type="entry name" value="RNA_pol_sigma70_r2"/>
</dbReference>
<reference evidence="9 10" key="1">
    <citation type="submission" date="2024-06" db="EMBL/GenBank/DDBJ databases">
        <title>The Natural Products Discovery Center: Release of the First 8490 Sequenced Strains for Exploring Actinobacteria Biosynthetic Diversity.</title>
        <authorList>
            <person name="Kalkreuter E."/>
            <person name="Kautsar S.A."/>
            <person name="Yang D."/>
            <person name="Bader C.D."/>
            <person name="Teijaro C.N."/>
            <person name="Fluegel L."/>
            <person name="Davis C.M."/>
            <person name="Simpson J.R."/>
            <person name="Lauterbach L."/>
            <person name="Steele A.D."/>
            <person name="Gui C."/>
            <person name="Meng S."/>
            <person name="Li G."/>
            <person name="Viehrig K."/>
            <person name="Ye F."/>
            <person name="Su P."/>
            <person name="Kiefer A.F."/>
            <person name="Nichols A."/>
            <person name="Cepeda A.J."/>
            <person name="Yan W."/>
            <person name="Fan B."/>
            <person name="Jiang Y."/>
            <person name="Adhikari A."/>
            <person name="Zheng C.-J."/>
            <person name="Schuster L."/>
            <person name="Cowan T.M."/>
            <person name="Smanski M.J."/>
            <person name="Chevrette M.G."/>
            <person name="De Carvalho L.P.S."/>
            <person name="Shen B."/>
        </authorList>
    </citation>
    <scope>NUCLEOTIDE SEQUENCE [LARGE SCALE GENOMIC DNA]</scope>
    <source>
        <strain evidence="9 10">NPDC048946</strain>
    </source>
</reference>
<dbReference type="Pfam" id="PF04542">
    <property type="entry name" value="Sigma70_r2"/>
    <property type="match status" value="1"/>
</dbReference>
<protein>
    <submittedName>
        <fullName evidence="9">Sigma-70 family RNA polymerase sigma factor</fullName>
    </submittedName>
</protein>
<proteinExistence type="inferred from homology"/>
<keyword evidence="10" id="KW-1185">Reference proteome</keyword>
<evidence type="ECO:0000256" key="3">
    <source>
        <dbReference type="ARBA" id="ARBA00023082"/>
    </source>
</evidence>
<dbReference type="InterPro" id="IPR007630">
    <property type="entry name" value="RNA_pol_sigma70_r4"/>
</dbReference>